<evidence type="ECO:0000313" key="3">
    <source>
        <dbReference type="EMBL" id="MDR7088213.1"/>
    </source>
</evidence>
<evidence type="ECO:0000259" key="2">
    <source>
        <dbReference type="Pfam" id="PF17149"/>
    </source>
</evidence>
<name>A0ABU1USU2_9GAMM</name>
<dbReference type="RefSeq" id="WP_310067558.1">
    <property type="nucleotide sequence ID" value="NZ_JAVDVX010000001.1"/>
</dbReference>
<evidence type="ECO:0000256" key="1">
    <source>
        <dbReference type="SAM" id="Phobius"/>
    </source>
</evidence>
<gene>
    <name evidence="3" type="ORF">J2X05_000216</name>
</gene>
<feature type="transmembrane region" description="Helical" evidence="1">
    <location>
        <begin position="23"/>
        <end position="47"/>
    </location>
</feature>
<dbReference type="EMBL" id="JAVDVX010000001">
    <property type="protein sequence ID" value="MDR7088213.1"/>
    <property type="molecule type" value="Genomic_DNA"/>
</dbReference>
<feature type="domain" description="Periplasmic sensor" evidence="2">
    <location>
        <begin position="47"/>
        <end position="145"/>
    </location>
</feature>
<keyword evidence="4" id="KW-1185">Reference proteome</keyword>
<keyword evidence="1" id="KW-0472">Membrane</keyword>
<organism evidence="3 4">
    <name type="scientific">Cellvibrio fibrivorans</name>
    <dbReference type="NCBI Taxonomy" id="126350"/>
    <lineage>
        <taxon>Bacteria</taxon>
        <taxon>Pseudomonadati</taxon>
        <taxon>Pseudomonadota</taxon>
        <taxon>Gammaproteobacteria</taxon>
        <taxon>Cellvibrionales</taxon>
        <taxon>Cellvibrionaceae</taxon>
        <taxon>Cellvibrio</taxon>
    </lineage>
</organism>
<accession>A0ABU1USU2</accession>
<reference evidence="3 4" key="1">
    <citation type="submission" date="2023-07" db="EMBL/GenBank/DDBJ databases">
        <title>Sorghum-associated microbial communities from plants grown in Nebraska, USA.</title>
        <authorList>
            <person name="Schachtman D."/>
        </authorList>
    </citation>
    <scope>NUCLEOTIDE SEQUENCE [LARGE SCALE GENOMIC DNA]</scope>
    <source>
        <strain evidence="3 4">BE190</strain>
    </source>
</reference>
<sequence length="185" mass="20490">MTVIPTQTDIQAPQPTRRLGLRIVGAVVAFTFCVAALVSCLQIYSAYRTALIDAQKHFTDIENSYLPSLAAGMWSIDQGRIDTMLDGMAQLPDVGFIELKDEQGERWTRRHPDYRKDLLSRSFPIIHREGDELFPLGELTVALMSAGIETRLFHTAKSIAITTSITLFSTVFLCSLLCATGSHAI</sequence>
<keyword evidence="1" id="KW-0812">Transmembrane</keyword>
<evidence type="ECO:0000313" key="4">
    <source>
        <dbReference type="Proteomes" id="UP001253595"/>
    </source>
</evidence>
<keyword evidence="1" id="KW-1133">Transmembrane helix</keyword>
<proteinExistence type="predicted"/>
<comment type="caution">
    <text evidence="3">The sequence shown here is derived from an EMBL/GenBank/DDBJ whole genome shotgun (WGS) entry which is preliminary data.</text>
</comment>
<dbReference type="Pfam" id="PF17149">
    <property type="entry name" value="CHASE5"/>
    <property type="match status" value="1"/>
</dbReference>
<dbReference type="InterPro" id="IPR033414">
    <property type="entry name" value="Sensor_dom"/>
</dbReference>
<feature type="transmembrane region" description="Helical" evidence="1">
    <location>
        <begin position="159"/>
        <end position="182"/>
    </location>
</feature>
<dbReference type="Proteomes" id="UP001253595">
    <property type="component" value="Unassembled WGS sequence"/>
</dbReference>
<protein>
    <recommendedName>
        <fullName evidence="2">Periplasmic sensor domain-containing protein</fullName>
    </recommendedName>
</protein>